<dbReference type="PANTHER" id="PTHR30006:SF2">
    <property type="entry name" value="ABC TRANSPORTER SUBSTRATE-BINDING PROTEIN"/>
    <property type="match status" value="1"/>
</dbReference>
<dbReference type="GO" id="GO:0030975">
    <property type="term" value="F:thiamine binding"/>
    <property type="evidence" value="ECO:0007669"/>
    <property type="project" value="TreeGrafter"/>
</dbReference>
<dbReference type="InterPro" id="IPR026045">
    <property type="entry name" value="Ferric-bd"/>
</dbReference>
<name>A0A1I4HAD4_9FIRM</name>
<proteinExistence type="predicted"/>
<dbReference type="GO" id="GO:0030288">
    <property type="term" value="C:outer membrane-bounded periplasmic space"/>
    <property type="evidence" value="ECO:0007669"/>
    <property type="project" value="TreeGrafter"/>
</dbReference>
<reference evidence="3" key="1">
    <citation type="submission" date="2016-10" db="EMBL/GenBank/DDBJ databases">
        <authorList>
            <person name="Varghese N."/>
            <person name="Submissions S."/>
        </authorList>
    </citation>
    <scope>NUCLEOTIDE SEQUENCE [LARGE SCALE GENOMIC DNA]</scope>
    <source>
        <strain evidence="3">DSM 13327</strain>
    </source>
</reference>
<keyword evidence="1" id="KW-0732">Signal</keyword>
<accession>A0A1I4HAD4</accession>
<dbReference type="EMBL" id="FOTS01000003">
    <property type="protein sequence ID" value="SFL39174.1"/>
    <property type="molecule type" value="Genomic_DNA"/>
</dbReference>
<dbReference type="Pfam" id="PF13343">
    <property type="entry name" value="SBP_bac_6"/>
    <property type="match status" value="1"/>
</dbReference>
<dbReference type="Gene3D" id="3.40.190.10">
    <property type="entry name" value="Periplasmic binding protein-like II"/>
    <property type="match status" value="2"/>
</dbReference>
<dbReference type="OrthoDB" id="3034376at2"/>
<dbReference type="PANTHER" id="PTHR30006">
    <property type="entry name" value="THIAMINE-BINDING PERIPLASMIC PROTEIN-RELATED"/>
    <property type="match status" value="1"/>
</dbReference>
<organism evidence="2 3">
    <name type="scientific">Pelosinus propionicus DSM 13327</name>
    <dbReference type="NCBI Taxonomy" id="1123291"/>
    <lineage>
        <taxon>Bacteria</taxon>
        <taxon>Bacillati</taxon>
        <taxon>Bacillota</taxon>
        <taxon>Negativicutes</taxon>
        <taxon>Selenomonadales</taxon>
        <taxon>Sporomusaceae</taxon>
        <taxon>Pelosinus</taxon>
    </lineage>
</organism>
<evidence type="ECO:0000313" key="3">
    <source>
        <dbReference type="Proteomes" id="UP000199520"/>
    </source>
</evidence>
<protein>
    <submittedName>
        <fullName evidence="2">Iron(III) transport system substrate-binding protein</fullName>
    </submittedName>
</protein>
<evidence type="ECO:0000313" key="2">
    <source>
        <dbReference type="EMBL" id="SFL39174.1"/>
    </source>
</evidence>
<dbReference type="GO" id="GO:0030976">
    <property type="term" value="F:thiamine pyrophosphate binding"/>
    <property type="evidence" value="ECO:0007669"/>
    <property type="project" value="TreeGrafter"/>
</dbReference>
<dbReference type="SUPFAM" id="SSF53850">
    <property type="entry name" value="Periplasmic binding protein-like II"/>
    <property type="match status" value="1"/>
</dbReference>
<dbReference type="Proteomes" id="UP000199520">
    <property type="component" value="Unassembled WGS sequence"/>
</dbReference>
<gene>
    <name evidence="2" type="ORF">SAMN04490355_100383</name>
</gene>
<keyword evidence="3" id="KW-1185">Reference proteome</keyword>
<dbReference type="STRING" id="1123291.SAMN04490355_100383"/>
<dbReference type="AlphaFoldDB" id="A0A1I4HAD4"/>
<sequence>MRRYLPILLISFFVLVTIITGSTSLQGYADKQNPEKNIKSINVYTTLPIEQLLILAQEYERTQKVRVNLVPLSEANLLTKIRTEMAAPNADIIIANSALLEQIKKMNVLKPYASEQTDIIPERFKEENNYWTGIWYDPMVFAANRDFLKTLPKVPSKWNDLTQDSKYRIGITDFLAAEASANLFYTLVSTNGESEAFSYLKKLHPQIVQYAKFLATPVRMAGMGEVDIAIATQSETIRYMNDKFPITLLYPEDGTSFVLTGSALVTGAKNETEAKQFMDWLLQDAAHSILYTSSFYLIPTNPETLIYKYYDTKNIKLLDKKETFSIEQKNQLLDKWVTTVRLAPK</sequence>
<dbReference type="PIRSF" id="PIRSF002825">
    <property type="entry name" value="CfbpA"/>
    <property type="match status" value="1"/>
</dbReference>
<dbReference type="RefSeq" id="WP_090932523.1">
    <property type="nucleotide sequence ID" value="NZ_FOTS01000003.1"/>
</dbReference>
<dbReference type="GO" id="GO:0015888">
    <property type="term" value="P:thiamine transport"/>
    <property type="evidence" value="ECO:0007669"/>
    <property type="project" value="TreeGrafter"/>
</dbReference>
<evidence type="ECO:0000256" key="1">
    <source>
        <dbReference type="ARBA" id="ARBA00022729"/>
    </source>
</evidence>